<accession>A0A841H7V7</accession>
<feature type="compositionally biased region" description="Low complexity" evidence="8">
    <location>
        <begin position="463"/>
        <end position="472"/>
    </location>
</feature>
<dbReference type="Gene3D" id="2.40.50.140">
    <property type="entry name" value="Nucleic acid-binding proteins"/>
    <property type="match status" value="1"/>
</dbReference>
<proteinExistence type="inferred from homology"/>
<evidence type="ECO:0000256" key="5">
    <source>
        <dbReference type="ARBA" id="ARBA00023015"/>
    </source>
</evidence>
<dbReference type="Gene3D" id="1.10.150.20">
    <property type="entry name" value="5' to 3' exonuclease, C-terminal subdomain"/>
    <property type="match status" value="1"/>
</dbReference>
<evidence type="ECO:0000256" key="7">
    <source>
        <dbReference type="HAMAP-Rule" id="MF_00945"/>
    </source>
</evidence>
<dbReference type="FunFam" id="3.30.300.20:FF:000002">
    <property type="entry name" value="Transcription termination/antitermination protein NusA"/>
    <property type="match status" value="1"/>
</dbReference>
<dbReference type="CDD" id="cd22529">
    <property type="entry name" value="KH-II_NusA_rpt2"/>
    <property type="match status" value="1"/>
</dbReference>
<evidence type="ECO:0000256" key="8">
    <source>
        <dbReference type="SAM" id="MobiDB-lite"/>
    </source>
</evidence>
<feature type="region of interest" description="Disordered" evidence="8">
    <location>
        <begin position="432"/>
        <end position="482"/>
    </location>
</feature>
<dbReference type="Pfam" id="PF08529">
    <property type="entry name" value="NusA_N"/>
    <property type="match status" value="1"/>
</dbReference>
<dbReference type="PROSITE" id="PS50126">
    <property type="entry name" value="S1"/>
    <property type="match status" value="1"/>
</dbReference>
<dbReference type="GO" id="GO:0003723">
    <property type="term" value="F:RNA binding"/>
    <property type="evidence" value="ECO:0007669"/>
    <property type="project" value="UniProtKB-UniRule"/>
</dbReference>
<dbReference type="InterPro" id="IPR036555">
    <property type="entry name" value="NusA_N_sf"/>
</dbReference>
<dbReference type="GO" id="GO:0006353">
    <property type="term" value="P:DNA-templated transcription termination"/>
    <property type="evidence" value="ECO:0007669"/>
    <property type="project" value="UniProtKB-UniRule"/>
</dbReference>
<evidence type="ECO:0000259" key="9">
    <source>
        <dbReference type="PROSITE" id="PS50126"/>
    </source>
</evidence>
<dbReference type="InterPro" id="IPR009019">
    <property type="entry name" value="KH_sf_prok-type"/>
</dbReference>
<dbReference type="SUPFAM" id="SSF69705">
    <property type="entry name" value="Transcription factor NusA, N-terminal domain"/>
    <property type="match status" value="1"/>
</dbReference>
<comment type="function">
    <text evidence="7">Participates in both transcription termination and antitermination.</text>
</comment>
<dbReference type="SUPFAM" id="SSF50249">
    <property type="entry name" value="Nucleic acid-binding proteins"/>
    <property type="match status" value="1"/>
</dbReference>
<dbReference type="RefSeq" id="WP_170036369.1">
    <property type="nucleotide sequence ID" value="NZ_JABDTL010000002.1"/>
</dbReference>
<keyword evidence="4 7" id="KW-0694">RNA-binding</keyword>
<dbReference type="NCBIfam" id="TIGR01953">
    <property type="entry name" value="NusA"/>
    <property type="match status" value="1"/>
</dbReference>
<dbReference type="InterPro" id="IPR010213">
    <property type="entry name" value="TF_NusA"/>
</dbReference>
<dbReference type="Pfam" id="PF26594">
    <property type="entry name" value="KH_NusA_2nd"/>
    <property type="match status" value="1"/>
</dbReference>
<keyword evidence="3 7" id="KW-0889">Transcription antitermination</keyword>
<dbReference type="SMART" id="SM00322">
    <property type="entry name" value="KH"/>
    <property type="match status" value="2"/>
</dbReference>
<name>A0A841H7V7_9BACT</name>
<dbReference type="AlphaFoldDB" id="A0A841H7V7"/>
<evidence type="ECO:0000313" key="11">
    <source>
        <dbReference type="Proteomes" id="UP000582837"/>
    </source>
</evidence>
<evidence type="ECO:0000256" key="2">
    <source>
        <dbReference type="ARBA" id="ARBA00022490"/>
    </source>
</evidence>
<comment type="subunit">
    <text evidence="7">Monomer. Binds directly to the core enzyme of the DNA-dependent RNA polymerase and to nascent RNA.</text>
</comment>
<dbReference type="InterPro" id="IPR010995">
    <property type="entry name" value="DNA_repair_Rad51/TF_NusA_a-hlx"/>
</dbReference>
<dbReference type="Gene3D" id="3.30.300.20">
    <property type="match status" value="2"/>
</dbReference>
<dbReference type="GO" id="GO:0000166">
    <property type="term" value="F:nucleotide binding"/>
    <property type="evidence" value="ECO:0007669"/>
    <property type="project" value="InterPro"/>
</dbReference>
<keyword evidence="5 7" id="KW-0805">Transcription regulation</keyword>
<comment type="caution">
    <text evidence="10">The sequence shown here is derived from an EMBL/GenBank/DDBJ whole genome shotgun (WGS) entry which is preliminary data.</text>
</comment>
<dbReference type="PANTHER" id="PTHR22648">
    <property type="entry name" value="TRANSCRIPTION TERMINATION FACTOR NUSA"/>
    <property type="match status" value="1"/>
</dbReference>
<evidence type="ECO:0000256" key="6">
    <source>
        <dbReference type="ARBA" id="ARBA00023163"/>
    </source>
</evidence>
<evidence type="ECO:0000256" key="3">
    <source>
        <dbReference type="ARBA" id="ARBA00022814"/>
    </source>
</evidence>
<dbReference type="Pfam" id="PF13184">
    <property type="entry name" value="KH_NusA_1st"/>
    <property type="match status" value="1"/>
</dbReference>
<feature type="domain" description="S1 motif" evidence="9">
    <location>
        <begin position="137"/>
        <end position="204"/>
    </location>
</feature>
<dbReference type="InterPro" id="IPR025249">
    <property type="entry name" value="TF_NusA_KH_1st"/>
</dbReference>
<dbReference type="InterPro" id="IPR058582">
    <property type="entry name" value="KH_NusA_2nd"/>
</dbReference>
<dbReference type="EMBL" id="JACHIA010000036">
    <property type="protein sequence ID" value="MBB6074013.1"/>
    <property type="molecule type" value="Genomic_DNA"/>
</dbReference>
<dbReference type="Proteomes" id="UP000582837">
    <property type="component" value="Unassembled WGS sequence"/>
</dbReference>
<dbReference type="FunFam" id="3.30.300.20:FF:000005">
    <property type="entry name" value="Transcription termination/antitermination protein NusA"/>
    <property type="match status" value="1"/>
</dbReference>
<dbReference type="HAMAP" id="MF_00945_B">
    <property type="entry name" value="NusA_B"/>
    <property type="match status" value="1"/>
</dbReference>
<organism evidence="10 11">
    <name type="scientific">Longimicrobium terrae</name>
    <dbReference type="NCBI Taxonomy" id="1639882"/>
    <lineage>
        <taxon>Bacteria</taxon>
        <taxon>Pseudomonadati</taxon>
        <taxon>Gemmatimonadota</taxon>
        <taxon>Longimicrobiia</taxon>
        <taxon>Longimicrobiales</taxon>
        <taxon>Longimicrobiaceae</taxon>
        <taxon>Longimicrobium</taxon>
    </lineage>
</organism>
<dbReference type="InterPro" id="IPR012340">
    <property type="entry name" value="NA-bd_OB-fold"/>
</dbReference>
<dbReference type="GO" id="GO:0005829">
    <property type="term" value="C:cytosol"/>
    <property type="evidence" value="ECO:0007669"/>
    <property type="project" value="TreeGrafter"/>
</dbReference>
<protein>
    <recommendedName>
        <fullName evidence="7">Transcription termination/antitermination protein NusA</fullName>
    </recommendedName>
</protein>
<dbReference type="InterPro" id="IPR004087">
    <property type="entry name" value="KH_dom"/>
</dbReference>
<dbReference type="GO" id="GO:0031564">
    <property type="term" value="P:transcription antitermination"/>
    <property type="evidence" value="ECO:0007669"/>
    <property type="project" value="UniProtKB-UniRule"/>
</dbReference>
<evidence type="ECO:0000313" key="10">
    <source>
        <dbReference type="EMBL" id="MBB6074013.1"/>
    </source>
</evidence>
<dbReference type="GO" id="GO:0003700">
    <property type="term" value="F:DNA-binding transcription factor activity"/>
    <property type="evidence" value="ECO:0007669"/>
    <property type="project" value="InterPro"/>
</dbReference>
<dbReference type="InterPro" id="IPR015946">
    <property type="entry name" value="KH_dom-like_a/b"/>
</dbReference>
<dbReference type="SUPFAM" id="SSF47794">
    <property type="entry name" value="Rad51 N-terminal domain-like"/>
    <property type="match status" value="1"/>
</dbReference>
<evidence type="ECO:0000256" key="1">
    <source>
        <dbReference type="ARBA" id="ARBA00022472"/>
    </source>
</evidence>
<dbReference type="InterPro" id="IPR003029">
    <property type="entry name" value="S1_domain"/>
</dbReference>
<keyword evidence="1 7" id="KW-0806">Transcription termination</keyword>
<sequence length="482" mass="52662">MNNATQVLAAFREMTANKSISRDELYDLIKDGILAALAKRYGPNVEAEIEVDEATGKIGITVLKEVVAEVQDSSREILLEEARWDDPEFEVGDILEVPVEFAQFGRNAVMAAKQRILQRVREGERQKIRDEYEHRVGELLSGEVQQVERGKLVLLLNRSRDADAIIPWKEQNPRERARQGEPIRAVLKKVEETPKGPRLILSRADPLFVAALFKLEVPEIQQGIVEIRGSAREVGFRSKIAVSSRDESIDPVGACVGLKGSRVRAVVQELGGERIDIVPWHPDPEIYAKRALAPARVSKVISDYDARTMTAIVDEDQLSLAIGRNGQNVRLASQLIGWQIDLFGSREWLERGAESGLFGAGAAEGEYEETDFPLGDLDLTPATVAALQASGYNTFFDVINLEREDFLRIPGIAAAEADQLVSEIERLSVVDEDGGGYDAAQDGDGDAYDAAPGGEGVGEDGDAAGAADLTSDADAENLRDSE</sequence>
<feature type="compositionally biased region" description="Acidic residues" evidence="8">
    <location>
        <begin position="432"/>
        <end position="447"/>
    </location>
</feature>
<comment type="subcellular location">
    <subcellularLocation>
        <location evidence="7">Cytoplasm</location>
    </subcellularLocation>
</comment>
<dbReference type="CDD" id="cd02134">
    <property type="entry name" value="KH-II_NusA_rpt1"/>
    <property type="match status" value="1"/>
</dbReference>
<dbReference type="Gene3D" id="3.30.1480.10">
    <property type="entry name" value="NusA, N-terminal domain"/>
    <property type="match status" value="1"/>
</dbReference>
<dbReference type="PROSITE" id="PS50084">
    <property type="entry name" value="KH_TYPE_1"/>
    <property type="match status" value="1"/>
</dbReference>
<dbReference type="InterPro" id="IPR013735">
    <property type="entry name" value="TF_NusA_N"/>
</dbReference>
<gene>
    <name evidence="7" type="primary">nusA</name>
    <name evidence="10" type="ORF">HNQ61_005694</name>
</gene>
<dbReference type="PANTHER" id="PTHR22648:SF0">
    <property type="entry name" value="TRANSCRIPTION TERMINATION_ANTITERMINATION PROTEIN NUSA"/>
    <property type="match status" value="1"/>
</dbReference>
<comment type="similarity">
    <text evidence="7">Belongs to the NusA family.</text>
</comment>
<evidence type="ECO:0000256" key="4">
    <source>
        <dbReference type="ARBA" id="ARBA00022884"/>
    </source>
</evidence>
<dbReference type="InterPro" id="IPR030842">
    <property type="entry name" value="TF_NusA_bacterial"/>
</dbReference>
<reference evidence="10 11" key="1">
    <citation type="submission" date="2020-08" db="EMBL/GenBank/DDBJ databases">
        <title>Genomic Encyclopedia of Type Strains, Phase IV (KMG-IV): sequencing the most valuable type-strain genomes for metagenomic binning, comparative biology and taxonomic classification.</title>
        <authorList>
            <person name="Goeker M."/>
        </authorList>
    </citation>
    <scope>NUCLEOTIDE SEQUENCE [LARGE SCALE GENOMIC DNA]</scope>
    <source>
        <strain evidence="10 11">DSM 29007</strain>
    </source>
</reference>
<dbReference type="SUPFAM" id="SSF54814">
    <property type="entry name" value="Prokaryotic type KH domain (KH-domain type II)"/>
    <property type="match status" value="2"/>
</dbReference>
<keyword evidence="11" id="KW-1185">Reference proteome</keyword>
<keyword evidence="2 7" id="KW-0963">Cytoplasm</keyword>
<dbReference type="CDD" id="cd04455">
    <property type="entry name" value="S1_NusA"/>
    <property type="match status" value="1"/>
</dbReference>
<keyword evidence="6 7" id="KW-0804">Transcription</keyword>